<keyword evidence="3 8" id="KW-0812">Transmembrane</keyword>
<dbReference type="PhylomeDB" id="B3M6B6"/>
<keyword evidence="4 8" id="KW-1133">Transmembrane helix</keyword>
<evidence type="ECO:0000259" key="9">
    <source>
        <dbReference type="Pfam" id="PF08016"/>
    </source>
</evidence>
<dbReference type="PANTHER" id="PTHR10877:SF183">
    <property type="entry name" value="AT14535P-RELATED"/>
    <property type="match status" value="1"/>
</dbReference>
<dbReference type="KEGG" id="dan:6506952"/>
<dbReference type="GO" id="GO:0005509">
    <property type="term" value="F:calcium ion binding"/>
    <property type="evidence" value="ECO:0007669"/>
    <property type="project" value="InterPro"/>
</dbReference>
<evidence type="ECO:0000256" key="5">
    <source>
        <dbReference type="ARBA" id="ARBA00023136"/>
    </source>
</evidence>
<dbReference type="HOGENOM" id="CLU_022967_0_0_1"/>
<dbReference type="Pfam" id="PF20519">
    <property type="entry name" value="Polycystin_dom"/>
    <property type="match status" value="1"/>
</dbReference>
<name>B3M6B6_DROAN</name>
<dbReference type="PRINTS" id="PR01433">
    <property type="entry name" value="POLYCYSTIN2"/>
</dbReference>
<keyword evidence="5 8" id="KW-0472">Membrane</keyword>
<dbReference type="InParanoid" id="B3M6B6"/>
<feature type="domain" description="Polycystin cation channel PKD1/PKD2" evidence="9">
    <location>
        <begin position="370"/>
        <end position="590"/>
    </location>
</feature>
<comment type="similarity">
    <text evidence="2">Belongs to the polycystin family.</text>
</comment>
<sequence length="749" mass="87593">MVLSAATSKNTVFLATTSLIIFICFLLIGFTVGFRHESEAFTNGLIVVAMVMVLQYLIFDPIKFLILAFDHATWPQDDAIYHVPKTSVTQSRFDGLKMRLGSCKSELLITDDHRNEKLNEKYGRIAKELVLYGSYFFCLLLIVVVHVDQTLYYNTNIMYQLFHLSTNYSMGLSKVFFQYEVFPFIEKTLIDAFYLNNGNWWAMEQTQIMGVVRLRQMRYKVHHMGLEDPKWDHDDYLPEWTLPYERLHYKDKFWRIYDPFLHLSLQSSFLNSLLLNFNHHGAVHVYPESGGYCSYLMTKRTNSLKVMDYLRDYSWMGINTSALFLDFTLYSADANVFTVITLLVENTMFGIQCTKTDVESVRLIQSAAQKSTASLFVVALYLILMIQFMRTLFVKLWFDPKVIKELWNIVDLFICILNVVLVMLKVLLEMERIILCDKIERATRAQFLNFLRPMRVDQATSIILGFLVAATTLRLWKVFQFARVFQHFTHTLSSAWRATVSLGLAIVILLTAIGVASSVPNGSNAVLFRHLLRAIITCFWYSMGFNGGMVPSELFYGGMWLGLCFYLFLVFIVAIIMMNVFASVIYNYFKRSGRELKEQDKQCISFYQYLSIEFADVKNRFSGWFGCCRKRYQRKGYTVSENVRYWSSQRMVKHILRRREEQRVYNRVSEGPSETSRQEDYYRKVRRMYKISDILTIQLEILKRRLLGDENGNLPSSDDSDSDPEDMPELYKKKNSQKKARVRINQTKD</sequence>
<dbReference type="OMA" id="FIDFTMF"/>
<feature type="region of interest" description="Disordered" evidence="7">
    <location>
        <begin position="709"/>
        <end position="749"/>
    </location>
</feature>
<dbReference type="eggNOG" id="KOG3599">
    <property type="taxonomic scope" value="Eukaryota"/>
</dbReference>
<dbReference type="PANTHER" id="PTHR10877">
    <property type="entry name" value="POLYCYSTIN FAMILY MEMBER"/>
    <property type="match status" value="1"/>
</dbReference>
<feature type="transmembrane region" description="Helical" evidence="8">
    <location>
        <begin position="40"/>
        <end position="59"/>
    </location>
</feature>
<feature type="transmembrane region" description="Helical" evidence="8">
    <location>
        <begin position="406"/>
        <end position="428"/>
    </location>
</feature>
<evidence type="ECO:0000256" key="8">
    <source>
        <dbReference type="SAM" id="Phobius"/>
    </source>
</evidence>
<dbReference type="FunCoup" id="B3M6B6">
    <property type="interactions" value="39"/>
</dbReference>
<dbReference type="InterPro" id="IPR003915">
    <property type="entry name" value="PKD_2"/>
</dbReference>
<protein>
    <submittedName>
        <fullName evidence="11">Uncharacterized protein</fullName>
    </submittedName>
</protein>
<dbReference type="InterPro" id="IPR013122">
    <property type="entry name" value="PKD1_2_channel"/>
</dbReference>
<comment type="subcellular location">
    <subcellularLocation>
        <location evidence="1">Membrane</location>
        <topology evidence="1">Multi-pass membrane protein</topology>
    </subcellularLocation>
</comment>
<dbReference type="InterPro" id="IPR046791">
    <property type="entry name" value="Polycystin_dom"/>
</dbReference>
<evidence type="ECO:0000259" key="10">
    <source>
        <dbReference type="Pfam" id="PF20519"/>
    </source>
</evidence>
<feature type="transmembrane region" description="Helical" evidence="8">
    <location>
        <begin position="12"/>
        <end position="34"/>
    </location>
</feature>
<accession>B3M6B6</accession>
<feature type="compositionally biased region" description="Acidic residues" evidence="7">
    <location>
        <begin position="718"/>
        <end position="728"/>
    </location>
</feature>
<dbReference type="GO" id="GO:0070417">
    <property type="term" value="P:cellular response to cold"/>
    <property type="evidence" value="ECO:0007669"/>
    <property type="project" value="EnsemblMetazoa"/>
</dbReference>
<evidence type="ECO:0000256" key="1">
    <source>
        <dbReference type="ARBA" id="ARBA00004141"/>
    </source>
</evidence>
<feature type="transmembrane region" description="Helical" evidence="8">
    <location>
        <begin position="129"/>
        <end position="147"/>
    </location>
</feature>
<dbReference type="GeneID" id="6506952"/>
<keyword evidence="6" id="KW-0325">Glycoprotein</keyword>
<evidence type="ECO:0000256" key="3">
    <source>
        <dbReference type="ARBA" id="ARBA00022692"/>
    </source>
</evidence>
<dbReference type="Pfam" id="PF08016">
    <property type="entry name" value="PKD_channel"/>
    <property type="match status" value="1"/>
</dbReference>
<dbReference type="GO" id="GO:0016020">
    <property type="term" value="C:membrane"/>
    <property type="evidence" value="ECO:0007669"/>
    <property type="project" value="UniProtKB-SubCell"/>
</dbReference>
<organism evidence="11 12">
    <name type="scientific">Drosophila ananassae</name>
    <name type="common">Fruit fly</name>
    <dbReference type="NCBI Taxonomy" id="7217"/>
    <lineage>
        <taxon>Eukaryota</taxon>
        <taxon>Metazoa</taxon>
        <taxon>Ecdysozoa</taxon>
        <taxon>Arthropoda</taxon>
        <taxon>Hexapoda</taxon>
        <taxon>Insecta</taxon>
        <taxon>Pterygota</taxon>
        <taxon>Neoptera</taxon>
        <taxon>Endopterygota</taxon>
        <taxon>Diptera</taxon>
        <taxon>Brachycera</taxon>
        <taxon>Muscomorpha</taxon>
        <taxon>Ephydroidea</taxon>
        <taxon>Drosophilidae</taxon>
        <taxon>Drosophila</taxon>
        <taxon>Sophophora</taxon>
    </lineage>
</organism>
<dbReference type="GO" id="GO:0050982">
    <property type="term" value="P:detection of mechanical stimulus"/>
    <property type="evidence" value="ECO:0007669"/>
    <property type="project" value="TreeGrafter"/>
</dbReference>
<feature type="domain" description="Polycystin" evidence="10">
    <location>
        <begin position="172"/>
        <end position="364"/>
    </location>
</feature>
<reference evidence="11 12" key="1">
    <citation type="journal article" date="2007" name="Nature">
        <title>Evolution of genes and genomes on the Drosophila phylogeny.</title>
        <authorList>
            <consortium name="Drosophila 12 Genomes Consortium"/>
            <person name="Clark A.G."/>
            <person name="Eisen M.B."/>
            <person name="Smith D.R."/>
            <person name="Bergman C.M."/>
            <person name="Oliver B."/>
            <person name="Markow T.A."/>
            <person name="Kaufman T.C."/>
            <person name="Kellis M."/>
            <person name="Gelbart W."/>
            <person name="Iyer V.N."/>
            <person name="Pollard D.A."/>
            <person name="Sackton T.B."/>
            <person name="Larracuente A.M."/>
            <person name="Singh N.D."/>
            <person name="Abad J.P."/>
            <person name="Abt D.N."/>
            <person name="Adryan B."/>
            <person name="Aguade M."/>
            <person name="Akashi H."/>
            <person name="Anderson W.W."/>
            <person name="Aquadro C.F."/>
            <person name="Ardell D.H."/>
            <person name="Arguello R."/>
            <person name="Artieri C.G."/>
            <person name="Barbash D.A."/>
            <person name="Barker D."/>
            <person name="Barsanti P."/>
            <person name="Batterham P."/>
            <person name="Batzoglou S."/>
            <person name="Begun D."/>
            <person name="Bhutkar A."/>
            <person name="Blanco E."/>
            <person name="Bosak S.A."/>
            <person name="Bradley R.K."/>
            <person name="Brand A.D."/>
            <person name="Brent M.R."/>
            <person name="Brooks A.N."/>
            <person name="Brown R.H."/>
            <person name="Butlin R.K."/>
            <person name="Caggese C."/>
            <person name="Calvi B.R."/>
            <person name="Bernardo de Carvalho A."/>
            <person name="Caspi A."/>
            <person name="Castrezana S."/>
            <person name="Celniker S.E."/>
            <person name="Chang J.L."/>
            <person name="Chapple C."/>
            <person name="Chatterji S."/>
            <person name="Chinwalla A."/>
            <person name="Civetta A."/>
            <person name="Clifton S.W."/>
            <person name="Comeron J.M."/>
            <person name="Costello J.C."/>
            <person name="Coyne J.A."/>
            <person name="Daub J."/>
            <person name="David R.G."/>
            <person name="Delcher A.L."/>
            <person name="Delehaunty K."/>
            <person name="Do C.B."/>
            <person name="Ebling H."/>
            <person name="Edwards K."/>
            <person name="Eickbush T."/>
            <person name="Evans J.D."/>
            <person name="Filipski A."/>
            <person name="Findeiss S."/>
            <person name="Freyhult E."/>
            <person name="Fulton L."/>
            <person name="Fulton R."/>
            <person name="Garcia A.C."/>
            <person name="Gardiner A."/>
            <person name="Garfield D.A."/>
            <person name="Garvin B.E."/>
            <person name="Gibson G."/>
            <person name="Gilbert D."/>
            <person name="Gnerre S."/>
            <person name="Godfrey J."/>
            <person name="Good R."/>
            <person name="Gotea V."/>
            <person name="Gravely B."/>
            <person name="Greenberg A.J."/>
            <person name="Griffiths-Jones S."/>
            <person name="Gross S."/>
            <person name="Guigo R."/>
            <person name="Gustafson E.A."/>
            <person name="Haerty W."/>
            <person name="Hahn M.W."/>
            <person name="Halligan D.L."/>
            <person name="Halpern A.L."/>
            <person name="Halter G.M."/>
            <person name="Han M.V."/>
            <person name="Heger A."/>
            <person name="Hillier L."/>
            <person name="Hinrichs A.S."/>
            <person name="Holmes I."/>
            <person name="Hoskins R.A."/>
            <person name="Hubisz M.J."/>
            <person name="Hultmark D."/>
            <person name="Huntley M.A."/>
            <person name="Jaffe D.B."/>
            <person name="Jagadeeshan S."/>
            <person name="Jeck W.R."/>
            <person name="Johnson J."/>
            <person name="Jones C.D."/>
            <person name="Jordan W.C."/>
            <person name="Karpen G.H."/>
            <person name="Kataoka E."/>
            <person name="Keightley P.D."/>
            <person name="Kheradpour P."/>
            <person name="Kirkness E.F."/>
            <person name="Koerich L.B."/>
            <person name="Kristiansen K."/>
            <person name="Kudrna D."/>
            <person name="Kulathinal R.J."/>
            <person name="Kumar S."/>
            <person name="Kwok R."/>
            <person name="Lander E."/>
            <person name="Langley C.H."/>
            <person name="Lapoint R."/>
            <person name="Lazzaro B.P."/>
            <person name="Lee S.J."/>
            <person name="Levesque L."/>
            <person name="Li R."/>
            <person name="Lin C.F."/>
            <person name="Lin M.F."/>
            <person name="Lindblad-Toh K."/>
            <person name="Llopart A."/>
            <person name="Long M."/>
            <person name="Low L."/>
            <person name="Lozovsky E."/>
            <person name="Lu J."/>
            <person name="Luo M."/>
            <person name="Machado C.A."/>
            <person name="Makalowski W."/>
            <person name="Marzo M."/>
            <person name="Matsuda M."/>
            <person name="Matzkin L."/>
            <person name="McAllister B."/>
            <person name="McBride C.S."/>
            <person name="McKernan B."/>
            <person name="McKernan K."/>
            <person name="Mendez-Lago M."/>
            <person name="Minx P."/>
            <person name="Mollenhauer M.U."/>
            <person name="Montooth K."/>
            <person name="Mount S.M."/>
            <person name="Mu X."/>
            <person name="Myers E."/>
            <person name="Negre B."/>
            <person name="Newfeld S."/>
            <person name="Nielsen R."/>
            <person name="Noor M.A."/>
            <person name="O'Grady P."/>
            <person name="Pachter L."/>
            <person name="Papaceit M."/>
            <person name="Parisi M.J."/>
            <person name="Parisi M."/>
            <person name="Parts L."/>
            <person name="Pedersen J.S."/>
            <person name="Pesole G."/>
            <person name="Phillippy A.M."/>
            <person name="Ponting C.P."/>
            <person name="Pop M."/>
            <person name="Porcelli D."/>
            <person name="Powell J.R."/>
            <person name="Prohaska S."/>
            <person name="Pruitt K."/>
            <person name="Puig M."/>
            <person name="Quesneville H."/>
            <person name="Ram K.R."/>
            <person name="Rand D."/>
            <person name="Rasmussen M.D."/>
            <person name="Reed L.K."/>
            <person name="Reenan R."/>
            <person name="Reily A."/>
            <person name="Remington K.A."/>
            <person name="Rieger T.T."/>
            <person name="Ritchie M.G."/>
            <person name="Robin C."/>
            <person name="Rogers Y.H."/>
            <person name="Rohde C."/>
            <person name="Rozas J."/>
            <person name="Rubenfield M.J."/>
            <person name="Ruiz A."/>
            <person name="Russo S."/>
            <person name="Salzberg S.L."/>
            <person name="Sanchez-Gracia A."/>
            <person name="Saranga D.J."/>
            <person name="Sato H."/>
            <person name="Schaeffer S.W."/>
            <person name="Schatz M.C."/>
            <person name="Schlenke T."/>
            <person name="Schwartz R."/>
            <person name="Segarra C."/>
            <person name="Singh R.S."/>
            <person name="Sirot L."/>
            <person name="Sirota M."/>
            <person name="Sisneros N.B."/>
            <person name="Smith C.D."/>
            <person name="Smith T.F."/>
            <person name="Spieth J."/>
            <person name="Stage D.E."/>
            <person name="Stark A."/>
            <person name="Stephan W."/>
            <person name="Strausberg R.L."/>
            <person name="Strempel S."/>
            <person name="Sturgill D."/>
            <person name="Sutton G."/>
            <person name="Sutton G.G."/>
            <person name="Tao W."/>
            <person name="Teichmann S."/>
            <person name="Tobari Y.N."/>
            <person name="Tomimura Y."/>
            <person name="Tsolas J.M."/>
            <person name="Valente V.L."/>
            <person name="Venter E."/>
            <person name="Venter J.C."/>
            <person name="Vicario S."/>
            <person name="Vieira F.G."/>
            <person name="Vilella A.J."/>
            <person name="Villasante A."/>
            <person name="Walenz B."/>
            <person name="Wang J."/>
            <person name="Wasserman M."/>
            <person name="Watts T."/>
            <person name="Wilson D."/>
            <person name="Wilson R.K."/>
            <person name="Wing R.A."/>
            <person name="Wolfner M.F."/>
            <person name="Wong A."/>
            <person name="Wong G.K."/>
            <person name="Wu C.I."/>
            <person name="Wu G."/>
            <person name="Yamamoto D."/>
            <person name="Yang H.P."/>
            <person name="Yang S.P."/>
            <person name="Yorke J.A."/>
            <person name="Yoshida K."/>
            <person name="Zdobnov E."/>
            <person name="Zhang P."/>
            <person name="Zhang Y."/>
            <person name="Zimin A.V."/>
            <person name="Baldwin J."/>
            <person name="Abdouelleil A."/>
            <person name="Abdulkadir J."/>
            <person name="Abebe A."/>
            <person name="Abera B."/>
            <person name="Abreu J."/>
            <person name="Acer S.C."/>
            <person name="Aftuck L."/>
            <person name="Alexander A."/>
            <person name="An P."/>
            <person name="Anderson E."/>
            <person name="Anderson S."/>
            <person name="Arachi H."/>
            <person name="Azer M."/>
            <person name="Bachantsang P."/>
            <person name="Barry A."/>
            <person name="Bayul T."/>
            <person name="Berlin A."/>
            <person name="Bessette D."/>
            <person name="Bloom T."/>
            <person name="Blye J."/>
            <person name="Boguslavskiy L."/>
            <person name="Bonnet C."/>
            <person name="Boukhgalter B."/>
            <person name="Bourzgui I."/>
            <person name="Brown A."/>
            <person name="Cahill P."/>
            <person name="Channer S."/>
            <person name="Cheshatsang Y."/>
            <person name="Chuda L."/>
            <person name="Citroen M."/>
            <person name="Collymore A."/>
            <person name="Cooke P."/>
            <person name="Costello M."/>
            <person name="D'Aco K."/>
            <person name="Daza R."/>
            <person name="De Haan G."/>
            <person name="DeGray S."/>
            <person name="DeMaso C."/>
            <person name="Dhargay N."/>
            <person name="Dooley K."/>
            <person name="Dooley E."/>
            <person name="Doricent M."/>
            <person name="Dorje P."/>
            <person name="Dorjee K."/>
            <person name="Dupes A."/>
            <person name="Elong R."/>
            <person name="Falk J."/>
            <person name="Farina A."/>
            <person name="Faro S."/>
            <person name="Ferguson D."/>
            <person name="Fisher S."/>
            <person name="Foley C.D."/>
            <person name="Franke A."/>
            <person name="Friedrich D."/>
            <person name="Gadbois L."/>
            <person name="Gearin G."/>
            <person name="Gearin C.R."/>
            <person name="Giannoukos G."/>
            <person name="Goode T."/>
            <person name="Graham J."/>
            <person name="Grandbois E."/>
            <person name="Grewal S."/>
            <person name="Gyaltsen K."/>
            <person name="Hafez N."/>
            <person name="Hagos B."/>
            <person name="Hall J."/>
            <person name="Henson C."/>
            <person name="Hollinger A."/>
            <person name="Honan T."/>
            <person name="Huard M.D."/>
            <person name="Hughes L."/>
            <person name="Hurhula B."/>
            <person name="Husby M.E."/>
            <person name="Kamat A."/>
            <person name="Kanga B."/>
            <person name="Kashin S."/>
            <person name="Khazanovich D."/>
            <person name="Kisner P."/>
            <person name="Lance K."/>
            <person name="Lara M."/>
            <person name="Lee W."/>
            <person name="Lennon N."/>
            <person name="Letendre F."/>
            <person name="LeVine R."/>
            <person name="Lipovsky A."/>
            <person name="Liu X."/>
            <person name="Liu J."/>
            <person name="Liu S."/>
            <person name="Lokyitsang T."/>
            <person name="Lokyitsang Y."/>
            <person name="Lubonja R."/>
            <person name="Lui A."/>
            <person name="MacDonald P."/>
            <person name="Magnisalis V."/>
            <person name="Maru K."/>
            <person name="Matthews C."/>
            <person name="McCusker W."/>
            <person name="McDonough S."/>
            <person name="Mehta T."/>
            <person name="Meldrim J."/>
            <person name="Meneus L."/>
            <person name="Mihai O."/>
            <person name="Mihalev A."/>
            <person name="Mihova T."/>
            <person name="Mittelman R."/>
            <person name="Mlenga V."/>
            <person name="Montmayeur A."/>
            <person name="Mulrain L."/>
            <person name="Navidi A."/>
            <person name="Naylor J."/>
            <person name="Negash T."/>
            <person name="Nguyen T."/>
            <person name="Nguyen N."/>
            <person name="Nicol R."/>
            <person name="Norbu C."/>
            <person name="Norbu N."/>
            <person name="Novod N."/>
            <person name="O'Neill B."/>
            <person name="Osman S."/>
            <person name="Markiewicz E."/>
            <person name="Oyono O.L."/>
            <person name="Patti C."/>
            <person name="Phunkhang P."/>
            <person name="Pierre F."/>
            <person name="Priest M."/>
            <person name="Raghuraman S."/>
            <person name="Rege F."/>
            <person name="Reyes R."/>
            <person name="Rise C."/>
            <person name="Rogov P."/>
            <person name="Ross K."/>
            <person name="Ryan E."/>
            <person name="Settipalli S."/>
            <person name="Shea T."/>
            <person name="Sherpa N."/>
            <person name="Shi L."/>
            <person name="Shih D."/>
            <person name="Sparrow T."/>
            <person name="Spaulding J."/>
            <person name="Stalker J."/>
            <person name="Stange-Thomann N."/>
            <person name="Stavropoulos S."/>
            <person name="Stone C."/>
            <person name="Strader C."/>
            <person name="Tesfaye S."/>
            <person name="Thomson T."/>
            <person name="Thoulutsang Y."/>
            <person name="Thoulutsang D."/>
            <person name="Topham K."/>
            <person name="Topping I."/>
            <person name="Tsamla T."/>
            <person name="Vassiliev H."/>
            <person name="Vo A."/>
            <person name="Wangchuk T."/>
            <person name="Wangdi T."/>
            <person name="Weiand M."/>
            <person name="Wilkinson J."/>
            <person name="Wilson A."/>
            <person name="Yadav S."/>
            <person name="Young G."/>
            <person name="Yu Q."/>
            <person name="Zembek L."/>
            <person name="Zhong D."/>
            <person name="Zimmer A."/>
            <person name="Zwirko Z."/>
            <person name="Jaffe D.B."/>
            <person name="Alvarez P."/>
            <person name="Brockman W."/>
            <person name="Butler J."/>
            <person name="Chin C."/>
            <person name="Gnerre S."/>
            <person name="Grabherr M."/>
            <person name="Kleber M."/>
            <person name="Mauceli E."/>
            <person name="MacCallum I."/>
        </authorList>
    </citation>
    <scope>NUCLEOTIDE SEQUENCE [LARGE SCALE GENOMIC DNA]</scope>
    <source>
        <strain evidence="12">Tucson 14024-0371.13</strain>
    </source>
</reference>
<dbReference type="Proteomes" id="UP000007801">
    <property type="component" value="Unassembled WGS sequence"/>
</dbReference>
<dbReference type="AlphaFoldDB" id="B3M6B6"/>
<dbReference type="EMBL" id="CH902618">
    <property type="protein sequence ID" value="EDV39736.1"/>
    <property type="molecule type" value="Genomic_DNA"/>
</dbReference>
<evidence type="ECO:0000256" key="4">
    <source>
        <dbReference type="ARBA" id="ARBA00022989"/>
    </source>
</evidence>
<gene>
    <name evidence="11" type="primary">Dana\GF24319</name>
    <name evidence="11" type="synonym">dana_GLEANR_9050</name>
    <name evidence="11" type="ORF">GF24319</name>
</gene>
<feature type="compositionally biased region" description="Basic residues" evidence="7">
    <location>
        <begin position="733"/>
        <end position="742"/>
    </location>
</feature>
<evidence type="ECO:0000256" key="7">
    <source>
        <dbReference type="SAM" id="MobiDB-lite"/>
    </source>
</evidence>
<evidence type="ECO:0000313" key="11">
    <source>
        <dbReference type="EMBL" id="EDV39736.1"/>
    </source>
</evidence>
<feature type="transmembrane region" description="Helical" evidence="8">
    <location>
        <begin position="372"/>
        <end position="394"/>
    </location>
</feature>
<evidence type="ECO:0000256" key="6">
    <source>
        <dbReference type="ARBA" id="ARBA00023180"/>
    </source>
</evidence>
<dbReference type="InterPro" id="IPR051223">
    <property type="entry name" value="Polycystin"/>
</dbReference>
<feature type="transmembrane region" description="Helical" evidence="8">
    <location>
        <begin position="496"/>
        <end position="519"/>
    </location>
</feature>
<dbReference type="GO" id="GO:0050960">
    <property type="term" value="P:detection of temperature stimulus involved in thermoception"/>
    <property type="evidence" value="ECO:0007669"/>
    <property type="project" value="EnsemblMetazoa"/>
</dbReference>
<feature type="transmembrane region" description="Helical" evidence="8">
    <location>
        <begin position="459"/>
        <end position="476"/>
    </location>
</feature>
<dbReference type="STRING" id="7217.B3M6B6"/>
<keyword evidence="12" id="KW-1185">Reference proteome</keyword>
<evidence type="ECO:0000313" key="12">
    <source>
        <dbReference type="Proteomes" id="UP000007801"/>
    </source>
</evidence>
<evidence type="ECO:0000256" key="2">
    <source>
        <dbReference type="ARBA" id="ARBA00007200"/>
    </source>
</evidence>
<dbReference type="OrthoDB" id="5322100at2759"/>
<feature type="transmembrane region" description="Helical" evidence="8">
    <location>
        <begin position="560"/>
        <end position="589"/>
    </location>
</feature>
<proteinExistence type="inferred from homology"/>
<feature type="transmembrane region" description="Helical" evidence="8">
    <location>
        <begin position="531"/>
        <end position="548"/>
    </location>
</feature>
<dbReference type="GO" id="GO:0005262">
    <property type="term" value="F:calcium channel activity"/>
    <property type="evidence" value="ECO:0007669"/>
    <property type="project" value="TreeGrafter"/>
</dbReference>